<sequence length="141" mass="16804">MKLLPFRKRDNLFPEAWEHLGEPNFLFEDFPYPQVDVEDKDDHYLFEVELPGFSKQDLTVTFADGYLEISGEKEHELDTQNDRKRYIRKERTYGSFRRRFYIGEVEKQHIKSSFAHGLLTINVPKPAEVQFKTNNHIIPID</sequence>
<keyword evidence="5" id="KW-1185">Reference proteome</keyword>
<dbReference type="EMBL" id="FNNC01000001">
    <property type="protein sequence ID" value="SDW06704.1"/>
    <property type="molecule type" value="Genomic_DNA"/>
</dbReference>
<evidence type="ECO:0000313" key="4">
    <source>
        <dbReference type="EMBL" id="SDW06704.1"/>
    </source>
</evidence>
<accession>A0A1H2QJ56</accession>
<dbReference type="Pfam" id="PF00011">
    <property type="entry name" value="HSP20"/>
    <property type="match status" value="1"/>
</dbReference>
<evidence type="ECO:0000256" key="1">
    <source>
        <dbReference type="PROSITE-ProRule" id="PRU00285"/>
    </source>
</evidence>
<dbReference type="InterPro" id="IPR031107">
    <property type="entry name" value="Small_HSP"/>
</dbReference>
<feature type="domain" description="SHSP" evidence="3">
    <location>
        <begin position="26"/>
        <end position="141"/>
    </location>
</feature>
<evidence type="ECO:0000259" key="3">
    <source>
        <dbReference type="PROSITE" id="PS01031"/>
    </source>
</evidence>
<dbReference type="CDD" id="cd06471">
    <property type="entry name" value="ACD_LpsHSP_like"/>
    <property type="match status" value="1"/>
</dbReference>
<dbReference type="OrthoDB" id="9811615at2"/>
<dbReference type="InterPro" id="IPR008978">
    <property type="entry name" value="HSP20-like_chaperone"/>
</dbReference>
<dbReference type="Gene3D" id="2.60.40.790">
    <property type="match status" value="1"/>
</dbReference>
<gene>
    <name evidence="4" type="ORF">SAMN05421781_0326</name>
</gene>
<dbReference type="InterPro" id="IPR002068">
    <property type="entry name" value="A-crystallin/Hsp20_dom"/>
</dbReference>
<organism evidence="4 5">
    <name type="scientific">Marinococcus luteus</name>
    <dbReference type="NCBI Taxonomy" id="1122204"/>
    <lineage>
        <taxon>Bacteria</taxon>
        <taxon>Bacillati</taxon>
        <taxon>Bacillota</taxon>
        <taxon>Bacilli</taxon>
        <taxon>Bacillales</taxon>
        <taxon>Bacillaceae</taxon>
        <taxon>Marinococcus</taxon>
    </lineage>
</organism>
<proteinExistence type="inferred from homology"/>
<dbReference type="PANTHER" id="PTHR11527">
    <property type="entry name" value="HEAT-SHOCK PROTEIN 20 FAMILY MEMBER"/>
    <property type="match status" value="1"/>
</dbReference>
<evidence type="ECO:0000313" key="5">
    <source>
        <dbReference type="Proteomes" id="UP000199488"/>
    </source>
</evidence>
<evidence type="ECO:0000256" key="2">
    <source>
        <dbReference type="RuleBase" id="RU003616"/>
    </source>
</evidence>
<dbReference type="RefSeq" id="WP_091610428.1">
    <property type="nucleotide sequence ID" value="NZ_FNNC01000001.1"/>
</dbReference>
<dbReference type="AlphaFoldDB" id="A0A1H2QJ56"/>
<name>A0A1H2QJ56_9BACI</name>
<comment type="similarity">
    <text evidence="1 2">Belongs to the small heat shock protein (HSP20) family.</text>
</comment>
<protein>
    <submittedName>
        <fullName evidence="4">HSP20 family protein</fullName>
    </submittedName>
</protein>
<dbReference type="SUPFAM" id="SSF49764">
    <property type="entry name" value="HSP20-like chaperones"/>
    <property type="match status" value="1"/>
</dbReference>
<reference evidence="4 5" key="1">
    <citation type="submission" date="2016-10" db="EMBL/GenBank/DDBJ databases">
        <authorList>
            <person name="de Groot N.N."/>
        </authorList>
    </citation>
    <scope>NUCLEOTIDE SEQUENCE [LARGE SCALE GENOMIC DNA]</scope>
    <source>
        <strain evidence="4 5">DSM 23126</strain>
    </source>
</reference>
<dbReference type="PROSITE" id="PS01031">
    <property type="entry name" value="SHSP"/>
    <property type="match status" value="1"/>
</dbReference>
<dbReference type="Proteomes" id="UP000199488">
    <property type="component" value="Unassembled WGS sequence"/>
</dbReference>
<dbReference type="STRING" id="1122204.SAMN05421781_0326"/>